<dbReference type="EMBL" id="FRAA01000007">
    <property type="protein sequence ID" value="SHK66891.1"/>
    <property type="molecule type" value="Genomic_DNA"/>
</dbReference>
<dbReference type="STRING" id="156994.SAMN04488028_10761"/>
<evidence type="ECO:0000313" key="2">
    <source>
        <dbReference type="Proteomes" id="UP000184474"/>
    </source>
</evidence>
<organism evidence="1 2">
    <name type="scientific">Reichenbachiella agariperforans</name>
    <dbReference type="NCBI Taxonomy" id="156994"/>
    <lineage>
        <taxon>Bacteria</taxon>
        <taxon>Pseudomonadati</taxon>
        <taxon>Bacteroidota</taxon>
        <taxon>Cytophagia</taxon>
        <taxon>Cytophagales</taxon>
        <taxon>Reichenbachiellaceae</taxon>
        <taxon>Reichenbachiella</taxon>
    </lineage>
</organism>
<dbReference type="AlphaFoldDB" id="A0A1M6UCK1"/>
<evidence type="ECO:0000313" key="1">
    <source>
        <dbReference type="EMBL" id="SHK66891.1"/>
    </source>
</evidence>
<dbReference type="RefSeq" id="WP_073124463.1">
    <property type="nucleotide sequence ID" value="NZ_FRAA01000007.1"/>
</dbReference>
<sequence>MGGLEKIRLDRLLDYNDENVISRFTDTFDVSNEEAEDILKETLKFLYICHIPGVFISDDILMLDEMWHNMILFTPEYHRFSQEYFSKYLHHLPAKKSEKEERKWVLQQKPENAKQEYLDKLQVLISITYDHLGEETVKKWFQEYPQKYSKEKIKALRK</sequence>
<gene>
    <name evidence="1" type="ORF">SAMN04488028_10761</name>
</gene>
<reference evidence="2" key="1">
    <citation type="submission" date="2016-11" db="EMBL/GenBank/DDBJ databases">
        <authorList>
            <person name="Varghese N."/>
            <person name="Submissions S."/>
        </authorList>
    </citation>
    <scope>NUCLEOTIDE SEQUENCE [LARGE SCALE GENOMIC DNA]</scope>
    <source>
        <strain evidence="2">DSM 26134</strain>
    </source>
</reference>
<protein>
    <submittedName>
        <fullName evidence="1">Uncharacterized protein</fullName>
    </submittedName>
</protein>
<keyword evidence="2" id="KW-1185">Reference proteome</keyword>
<accession>A0A1M6UCK1</accession>
<name>A0A1M6UCK1_REIAG</name>
<proteinExistence type="predicted"/>
<dbReference type="Proteomes" id="UP000184474">
    <property type="component" value="Unassembled WGS sequence"/>
</dbReference>